<dbReference type="PANTHER" id="PTHR48051:SF1">
    <property type="entry name" value="RAS SUPPRESSOR PROTEIN 1"/>
    <property type="match status" value="1"/>
</dbReference>
<feature type="coiled-coil region" evidence="4">
    <location>
        <begin position="974"/>
        <end position="1001"/>
    </location>
</feature>
<protein>
    <recommendedName>
        <fullName evidence="6">Disease resistance R13L4/SHOC-2-like LRR domain-containing protein</fullName>
    </recommendedName>
</protein>
<feature type="region of interest" description="Disordered" evidence="5">
    <location>
        <begin position="471"/>
        <end position="498"/>
    </location>
</feature>
<dbReference type="InterPro" id="IPR032675">
    <property type="entry name" value="LRR_dom_sf"/>
</dbReference>
<evidence type="ECO:0000259" key="6">
    <source>
        <dbReference type="Pfam" id="PF23598"/>
    </source>
</evidence>
<keyword evidence="4" id="KW-0175">Coiled coil</keyword>
<dbReference type="InterPro" id="IPR001611">
    <property type="entry name" value="Leu-rich_rpt"/>
</dbReference>
<keyword evidence="8" id="KW-1185">Reference proteome</keyword>
<feature type="region of interest" description="Disordered" evidence="5">
    <location>
        <begin position="195"/>
        <end position="381"/>
    </location>
</feature>
<sequence length="1048" mass="110576">MAVRVCPPGKEFSCVAPYATEAHLLVTKTAYNMRPFSAAAHTGAPSASSTIPTRCISASPTTTSGSSRTPPPASSPHTSQPPFPPQPSASLTRASSLSTPWAASSAVAARSTRSKEPNLSDTLANTITTDMAVLRRRPSAASASHGLGTPPKSRAATLRASSARPHSSAAAAIAAAALPAATLPRRPASAASSALGMTFQPNNNPGSHLTQFMCNEGPSTISQDTERRDRSPRHTPRSARPGSAATFPGPSSAVAPSRSPNRLRPSTAAAAPAAAGAAARPPSPSHRAAVPLSRTVSASSAPPARTSPRSSPQPRPASHTTTTTSSASPSRPHPTFNHTAPSRCASAMPNARPGSAAPVPSAPAASAQASTDLGSSSGKRHVVRNNSSIGFRDVLPDGWAKSTAAGNNQAWDDSQAKQRATAGDAAAKAAAAAAVAQSPSRPLPQWSVNARPFEDMLQFEGKDREGFDTVAGRQGGDGVGSGPAGSSSTDVLRPETQDQELPVGAVATAIFLAQTTGSMEGLRGLRISHLPTQMLQYLQTEGRLITGSLDLSRNDLASLAFLRHTPSITSLLLAHNRLVALPAPVFNPVPCLQALDLSNNKLEDLPSSLGSLRSLRHLDASHNNLEVLPARFSELTSLVTLKLNHNRLFCLPQGIGSLTSLEYLAAVGNNMTGLPPTLGCCSRISVLELQQNKLTALPNGLKGLHTWLLEMHLDDNGFTVLPREVALLTKLTNLTLSGNPLLFPPQAVARGGAEAVREFLAVYSTPGTSTFQFSSQDGEEVEQDTSNLDQKQGSRGSIPAAALEGLFSRSSDNLHHVGYRGGLPEPDGAERKAGGGYQPHERTCKDVVASTHVQCQGYNPEMQGSLLLHMQFEAEEHERQMRQMQLKVASSEERAAIAERDAAELAETLRRTVTEGNVTPRPGTVYEQGSAELARAVRVLEAELRETRGELCMSEVQCLRERVLMFKLESSAAAEAARAREAALQDQIAQLEASLEASRMTMRDMTDSQQAAARVLQVAQQPANFFACSYEQEAEKRRRAILSGLFKN</sequence>
<gene>
    <name evidence="7" type="ORF">DUNSADRAFT_3300</name>
</gene>
<feature type="region of interest" description="Disordered" evidence="5">
    <location>
        <begin position="138"/>
        <end position="163"/>
    </location>
</feature>
<evidence type="ECO:0000313" key="7">
    <source>
        <dbReference type="EMBL" id="KAF5838175.1"/>
    </source>
</evidence>
<feature type="domain" description="Disease resistance R13L4/SHOC-2-like LRR" evidence="6">
    <location>
        <begin position="592"/>
        <end position="667"/>
    </location>
</feature>
<accession>A0ABQ7GUH7</accession>
<feature type="compositionally biased region" description="Pro residues" evidence="5">
    <location>
        <begin position="69"/>
        <end position="87"/>
    </location>
</feature>
<dbReference type="SMART" id="SM00369">
    <property type="entry name" value="LRR_TYP"/>
    <property type="match status" value="6"/>
</dbReference>
<dbReference type="InterPro" id="IPR055414">
    <property type="entry name" value="LRR_R13L4/SHOC2-like"/>
</dbReference>
<dbReference type="EMBL" id="MU069588">
    <property type="protein sequence ID" value="KAF5838175.1"/>
    <property type="molecule type" value="Genomic_DNA"/>
</dbReference>
<feature type="compositionally biased region" description="Gly residues" evidence="5">
    <location>
        <begin position="473"/>
        <end position="483"/>
    </location>
</feature>
<dbReference type="Pfam" id="PF23598">
    <property type="entry name" value="LRR_14"/>
    <property type="match status" value="1"/>
</dbReference>
<dbReference type="PANTHER" id="PTHR48051">
    <property type="match status" value="1"/>
</dbReference>
<evidence type="ECO:0000256" key="3">
    <source>
        <dbReference type="ARBA" id="ARBA00022737"/>
    </source>
</evidence>
<feature type="coiled-coil region" evidence="4">
    <location>
        <begin position="867"/>
        <end position="950"/>
    </location>
</feature>
<comment type="caution">
    <text evidence="7">The sequence shown here is derived from an EMBL/GenBank/DDBJ whole genome shotgun (WGS) entry which is preliminary data.</text>
</comment>
<dbReference type="InterPro" id="IPR003591">
    <property type="entry name" value="Leu-rich_rpt_typical-subtyp"/>
</dbReference>
<dbReference type="SMART" id="SM00364">
    <property type="entry name" value="LRR_BAC"/>
    <property type="match status" value="4"/>
</dbReference>
<feature type="region of interest" description="Disordered" evidence="5">
    <location>
        <begin position="772"/>
        <end position="795"/>
    </location>
</feature>
<dbReference type="SUPFAM" id="SSF52058">
    <property type="entry name" value="L domain-like"/>
    <property type="match status" value="1"/>
</dbReference>
<feature type="compositionally biased region" description="Polar residues" evidence="5">
    <location>
        <begin position="45"/>
        <end position="58"/>
    </location>
</feature>
<feature type="compositionally biased region" description="Low complexity" evidence="5">
    <location>
        <begin position="264"/>
        <end position="335"/>
    </location>
</feature>
<evidence type="ECO:0000256" key="1">
    <source>
        <dbReference type="ARBA" id="ARBA00004430"/>
    </source>
</evidence>
<feature type="compositionally biased region" description="Low complexity" evidence="5">
    <location>
        <begin position="153"/>
        <end position="163"/>
    </location>
</feature>
<feature type="compositionally biased region" description="Low complexity" evidence="5">
    <location>
        <begin position="59"/>
        <end position="68"/>
    </location>
</feature>
<dbReference type="PRINTS" id="PR00019">
    <property type="entry name" value="LEURICHRPT"/>
</dbReference>
<evidence type="ECO:0000256" key="4">
    <source>
        <dbReference type="SAM" id="Coils"/>
    </source>
</evidence>
<feature type="compositionally biased region" description="Polar residues" evidence="5">
    <location>
        <begin position="784"/>
        <end position="795"/>
    </location>
</feature>
<comment type="subcellular location">
    <subcellularLocation>
        <location evidence="1">Cytoplasm</location>
        <location evidence="1">Cytoskeleton</location>
        <location evidence="1">Cilium axoneme</location>
    </subcellularLocation>
</comment>
<dbReference type="Proteomes" id="UP000815325">
    <property type="component" value="Unassembled WGS sequence"/>
</dbReference>
<proteinExistence type="predicted"/>
<organism evidence="7 8">
    <name type="scientific">Dunaliella salina</name>
    <name type="common">Green alga</name>
    <name type="synonym">Protococcus salinus</name>
    <dbReference type="NCBI Taxonomy" id="3046"/>
    <lineage>
        <taxon>Eukaryota</taxon>
        <taxon>Viridiplantae</taxon>
        <taxon>Chlorophyta</taxon>
        <taxon>core chlorophytes</taxon>
        <taxon>Chlorophyceae</taxon>
        <taxon>CS clade</taxon>
        <taxon>Chlamydomonadales</taxon>
        <taxon>Dunaliellaceae</taxon>
        <taxon>Dunaliella</taxon>
    </lineage>
</organism>
<feature type="compositionally biased region" description="Polar residues" evidence="5">
    <location>
        <begin position="199"/>
        <end position="223"/>
    </location>
</feature>
<evidence type="ECO:0000313" key="8">
    <source>
        <dbReference type="Proteomes" id="UP000815325"/>
    </source>
</evidence>
<keyword evidence="3" id="KW-0677">Repeat</keyword>
<feature type="region of interest" description="Disordered" evidence="5">
    <location>
        <begin position="40"/>
        <end position="96"/>
    </location>
</feature>
<feature type="compositionally biased region" description="Low complexity" evidence="5">
    <location>
        <begin position="351"/>
        <end position="370"/>
    </location>
</feature>
<dbReference type="Gene3D" id="3.80.10.10">
    <property type="entry name" value="Ribonuclease Inhibitor"/>
    <property type="match status" value="1"/>
</dbReference>
<keyword evidence="2" id="KW-0433">Leucine-rich repeat</keyword>
<name>A0ABQ7GUH7_DUNSA</name>
<evidence type="ECO:0000256" key="2">
    <source>
        <dbReference type="ARBA" id="ARBA00022614"/>
    </source>
</evidence>
<reference evidence="7" key="1">
    <citation type="submission" date="2017-08" db="EMBL/GenBank/DDBJ databases">
        <authorList>
            <person name="Polle J.E."/>
            <person name="Barry K."/>
            <person name="Cushman J."/>
            <person name="Schmutz J."/>
            <person name="Tran D."/>
            <person name="Hathwaick L.T."/>
            <person name="Yim W.C."/>
            <person name="Jenkins J."/>
            <person name="Mckie-Krisberg Z.M."/>
            <person name="Prochnik S."/>
            <person name="Lindquist E."/>
            <person name="Dockter R.B."/>
            <person name="Adam C."/>
            <person name="Molina H."/>
            <person name="Bunkerborg J."/>
            <person name="Jin E."/>
            <person name="Buchheim M."/>
            <person name="Magnuson J."/>
        </authorList>
    </citation>
    <scope>NUCLEOTIDE SEQUENCE</scope>
    <source>
        <strain evidence="7">CCAP 19/18</strain>
    </source>
</reference>
<evidence type="ECO:0000256" key="5">
    <source>
        <dbReference type="SAM" id="MobiDB-lite"/>
    </source>
</evidence>
<dbReference type="PROSITE" id="PS51450">
    <property type="entry name" value="LRR"/>
    <property type="match status" value="1"/>
</dbReference>
<dbReference type="InterPro" id="IPR050216">
    <property type="entry name" value="LRR_domain-containing"/>
</dbReference>